<keyword evidence="6" id="KW-1185">Reference proteome</keyword>
<organism evidence="5 6">
    <name type="scientific">Tanacetum coccineum</name>
    <dbReference type="NCBI Taxonomy" id="301880"/>
    <lineage>
        <taxon>Eukaryota</taxon>
        <taxon>Viridiplantae</taxon>
        <taxon>Streptophyta</taxon>
        <taxon>Embryophyta</taxon>
        <taxon>Tracheophyta</taxon>
        <taxon>Spermatophyta</taxon>
        <taxon>Magnoliopsida</taxon>
        <taxon>eudicotyledons</taxon>
        <taxon>Gunneridae</taxon>
        <taxon>Pentapetalae</taxon>
        <taxon>asterids</taxon>
        <taxon>campanulids</taxon>
        <taxon>Asterales</taxon>
        <taxon>Asteraceae</taxon>
        <taxon>Asteroideae</taxon>
        <taxon>Anthemideae</taxon>
        <taxon>Anthemidinae</taxon>
        <taxon>Tanacetum</taxon>
    </lineage>
</organism>
<evidence type="ECO:0000313" key="5">
    <source>
        <dbReference type="EMBL" id="GJT93417.1"/>
    </source>
</evidence>
<sequence>MFLFGNFQKIKEDKKEKEDRRCFKCGDPNHFISDCPKHSFNNQKAFIGECKSDSEEDSKKDEICLMAHDNNEVFFYTPYYHSSSLDSESLQNEYNKLCKISLRIINKNKHLKTKNELLNNEIDNLRKKLDQLEKNKEACVECETCIELRSNVNSLSLKLTSFKSSSYFLQEMIDNQISLKDKHGLGFTEGIAYTSKIKMEKLSHVDEETSIVEPAVSVPSTREPASSNVWNRHSAEDSKILDSNIVKRNSFVQIAMKPLSNTSVRNVKQTPTLKLGQGLVETDIQKRTKNKAKNDKTEHGMEKCEKTKPNQSQKSTKSKSQTVKVKVNPDKVKSTPRS</sequence>
<evidence type="ECO:0000256" key="1">
    <source>
        <dbReference type="PROSITE-ProRule" id="PRU00047"/>
    </source>
</evidence>
<dbReference type="Gene3D" id="4.10.60.10">
    <property type="entry name" value="Zinc finger, CCHC-type"/>
    <property type="match status" value="1"/>
</dbReference>
<dbReference type="PROSITE" id="PS50158">
    <property type="entry name" value="ZF_CCHC"/>
    <property type="match status" value="1"/>
</dbReference>
<reference evidence="5" key="2">
    <citation type="submission" date="2022-01" db="EMBL/GenBank/DDBJ databases">
        <authorList>
            <person name="Yamashiro T."/>
            <person name="Shiraishi A."/>
            <person name="Satake H."/>
            <person name="Nakayama K."/>
        </authorList>
    </citation>
    <scope>NUCLEOTIDE SEQUENCE</scope>
</reference>
<dbReference type="InterPro" id="IPR001878">
    <property type="entry name" value="Znf_CCHC"/>
</dbReference>
<reference evidence="5" key="1">
    <citation type="journal article" date="2022" name="Int. J. Mol. Sci.">
        <title>Draft Genome of Tanacetum Coccineum: Genomic Comparison of Closely Related Tanacetum-Family Plants.</title>
        <authorList>
            <person name="Yamashiro T."/>
            <person name="Shiraishi A."/>
            <person name="Nakayama K."/>
            <person name="Satake H."/>
        </authorList>
    </citation>
    <scope>NUCLEOTIDE SEQUENCE</scope>
</reference>
<feature type="region of interest" description="Disordered" evidence="3">
    <location>
        <begin position="287"/>
        <end position="338"/>
    </location>
</feature>
<keyword evidence="2" id="KW-0175">Coiled coil</keyword>
<feature type="compositionally biased region" description="Low complexity" evidence="3">
    <location>
        <begin position="309"/>
        <end position="326"/>
    </location>
</feature>
<dbReference type="Pfam" id="PF00098">
    <property type="entry name" value="zf-CCHC"/>
    <property type="match status" value="1"/>
</dbReference>
<feature type="compositionally biased region" description="Basic and acidic residues" evidence="3">
    <location>
        <begin position="327"/>
        <end position="338"/>
    </location>
</feature>
<feature type="compositionally biased region" description="Basic and acidic residues" evidence="3">
    <location>
        <begin position="292"/>
        <end position="308"/>
    </location>
</feature>
<dbReference type="SMART" id="SM00343">
    <property type="entry name" value="ZnF_C2HC"/>
    <property type="match status" value="1"/>
</dbReference>
<keyword evidence="1" id="KW-0862">Zinc</keyword>
<keyword evidence="1" id="KW-0479">Metal-binding</keyword>
<evidence type="ECO:0000256" key="2">
    <source>
        <dbReference type="SAM" id="Coils"/>
    </source>
</evidence>
<dbReference type="SUPFAM" id="SSF57756">
    <property type="entry name" value="Retrovirus zinc finger-like domains"/>
    <property type="match status" value="1"/>
</dbReference>
<comment type="caution">
    <text evidence="5">The sequence shown here is derived from an EMBL/GenBank/DDBJ whole genome shotgun (WGS) entry which is preliminary data.</text>
</comment>
<evidence type="ECO:0000256" key="3">
    <source>
        <dbReference type="SAM" id="MobiDB-lite"/>
    </source>
</evidence>
<dbReference type="InterPro" id="IPR036875">
    <property type="entry name" value="Znf_CCHC_sf"/>
</dbReference>
<gene>
    <name evidence="5" type="ORF">Tco_1082262</name>
</gene>
<keyword evidence="1" id="KW-0863">Zinc-finger</keyword>
<evidence type="ECO:0000313" key="6">
    <source>
        <dbReference type="Proteomes" id="UP001151760"/>
    </source>
</evidence>
<dbReference type="EMBL" id="BQNB010020200">
    <property type="protein sequence ID" value="GJT93417.1"/>
    <property type="molecule type" value="Genomic_DNA"/>
</dbReference>
<proteinExistence type="predicted"/>
<evidence type="ECO:0000259" key="4">
    <source>
        <dbReference type="PROSITE" id="PS50158"/>
    </source>
</evidence>
<accession>A0ABQ5I1J9</accession>
<name>A0ABQ5I1J9_9ASTR</name>
<feature type="domain" description="CCHC-type" evidence="4">
    <location>
        <begin position="20"/>
        <end position="37"/>
    </location>
</feature>
<dbReference type="Proteomes" id="UP001151760">
    <property type="component" value="Unassembled WGS sequence"/>
</dbReference>
<feature type="coiled-coil region" evidence="2">
    <location>
        <begin position="108"/>
        <end position="142"/>
    </location>
</feature>
<protein>
    <submittedName>
        <fullName evidence="5">Zf-CCHC domain-containing protein</fullName>
    </submittedName>
</protein>